<feature type="transmembrane region" description="Helical" evidence="5">
    <location>
        <begin position="408"/>
        <end position="428"/>
    </location>
</feature>
<keyword evidence="4 5" id="KW-0472">Membrane</keyword>
<feature type="transmembrane region" description="Helical" evidence="5">
    <location>
        <begin position="832"/>
        <end position="852"/>
    </location>
</feature>
<feature type="transmembrane region" description="Helical" evidence="5">
    <location>
        <begin position="525"/>
        <end position="543"/>
    </location>
</feature>
<sequence>MSSASAMKDQMQSMLDMMQATSADPSSPSQDHVRAGRTLSLEYAEGSSPKTMNHTTTPAFVVEPAAGKFLVSTVNPVPETPTEQFCRCGDWVNCTTMRDPKTGKMGPNPVHLLRDTAKKAKTSTVLPEVESTQGGGWKDTIKNYEEREDADRSFVILTNAKKVKKKGDERFVQVVQGEVEVTSKIYAVVDVDTKAGVFEADVVLMLDWFDPDLQNGKFVEGESWAPKVLFDNKVEEVTDEHDDGSSSVPRINDSTNGTAKITMRTQAKCRAMFDVKNFPFDVHMLPIILKSRSAKIDRANSKLGERKYVPLKHGGNIRLGANLLDEMGAKISTVSSHNFAPNADWLVEFDVSHRIITNDHGRDATDLYFPPNLTEEEKKAELKELQDPNMYTIGIVVKRDTQNVNTNITLCLFLIQFLTVLTFGIKPADVADRSAVILTTMLTVVAFKYMVADKLPSVPYTTVMDRYILQSFFFLFFVGIGVLILGVGAADDGADGKISLRHLCFPEKDATTVTNEFTWVTQMDLALFFAMLIWLFLGLYFMLRKGTRMQAAAYHRWAEMSEAGEKCKTSTDKIHLDDFKAMWAASGGQPILPHECYYDNLYRRRRKNKLVKVKSRVLERLGIRDALDENSKIQLKNVQRRKSAESKGQLRSLTTDIQKLDTYVGVIEMADQRARSGSHKLLTKEEEIREERSLQEKVHDPKQLSDEEYKKAVSKLLKNLAVSLSVFLYSIGNLHEVWCHLSASLPQGKLTYPMVADIALGPDLAKVVSVMIACQQWGIVCTYFIFVPTNLHESLKIFGVDFGVVPLIFAMVLLQIPIAWIPDLAKLSVTNILANLLIFYGLIACLIFSVFINSSPGEVIENMTHLPPIKGTFYLFIGTSVLLYEGLIALAIPLCESISEQRPKLRREFPRI</sequence>
<evidence type="ECO:0000259" key="6">
    <source>
        <dbReference type="Pfam" id="PF01490"/>
    </source>
</evidence>
<organism evidence="8 9">
    <name type="scientific">Tetraparma gracilis</name>
    <dbReference type="NCBI Taxonomy" id="2962635"/>
    <lineage>
        <taxon>Eukaryota</taxon>
        <taxon>Sar</taxon>
        <taxon>Stramenopiles</taxon>
        <taxon>Ochrophyta</taxon>
        <taxon>Bolidophyceae</taxon>
        <taxon>Parmales</taxon>
        <taxon>Triparmaceae</taxon>
        <taxon>Tetraparma</taxon>
    </lineage>
</organism>
<feature type="transmembrane region" description="Helical" evidence="5">
    <location>
        <begin position="434"/>
        <end position="451"/>
    </location>
</feature>
<dbReference type="Pfam" id="PF01490">
    <property type="entry name" value="Aa_trans"/>
    <property type="match status" value="1"/>
</dbReference>
<dbReference type="EMBL" id="BRYB01003378">
    <property type="protein sequence ID" value="GMI35605.1"/>
    <property type="molecule type" value="Genomic_DNA"/>
</dbReference>
<feature type="domain" description="Amino acid transporter transmembrane" evidence="6">
    <location>
        <begin position="737"/>
        <end position="888"/>
    </location>
</feature>
<evidence type="ECO:0000256" key="2">
    <source>
        <dbReference type="ARBA" id="ARBA00022692"/>
    </source>
</evidence>
<feature type="domain" description="Neurotransmitter-gated ion-channel ligand-binding" evidence="7">
    <location>
        <begin position="178"/>
        <end position="291"/>
    </location>
</feature>
<proteinExistence type="predicted"/>
<dbReference type="SUPFAM" id="SSF90112">
    <property type="entry name" value="Neurotransmitter-gated ion-channel transmembrane pore"/>
    <property type="match status" value="1"/>
</dbReference>
<keyword evidence="3 5" id="KW-1133">Transmembrane helix</keyword>
<evidence type="ECO:0000256" key="5">
    <source>
        <dbReference type="SAM" id="Phobius"/>
    </source>
</evidence>
<comment type="subcellular location">
    <subcellularLocation>
        <location evidence="1">Membrane</location>
        <topology evidence="1">Multi-pass membrane protein</topology>
    </subcellularLocation>
</comment>
<accession>A0ABQ6MXJ3</accession>
<dbReference type="InterPro" id="IPR036734">
    <property type="entry name" value="Neur_chan_lig-bd_sf"/>
</dbReference>
<feature type="transmembrane region" description="Helical" evidence="5">
    <location>
        <begin position="472"/>
        <end position="490"/>
    </location>
</feature>
<feature type="transmembrane region" description="Helical" evidence="5">
    <location>
        <begin position="872"/>
        <end position="895"/>
    </location>
</feature>
<evidence type="ECO:0000256" key="4">
    <source>
        <dbReference type="ARBA" id="ARBA00023136"/>
    </source>
</evidence>
<dbReference type="InterPro" id="IPR006201">
    <property type="entry name" value="Neur_channel"/>
</dbReference>
<dbReference type="SUPFAM" id="SSF63712">
    <property type="entry name" value="Nicotinic receptor ligand binding domain-like"/>
    <property type="match status" value="1"/>
</dbReference>
<keyword evidence="9" id="KW-1185">Reference proteome</keyword>
<reference evidence="8 9" key="1">
    <citation type="journal article" date="2023" name="Commun. Biol.">
        <title>Genome analysis of Parmales, the sister group of diatoms, reveals the evolutionary specialization of diatoms from phago-mixotrophs to photoautotrophs.</title>
        <authorList>
            <person name="Ban H."/>
            <person name="Sato S."/>
            <person name="Yoshikawa S."/>
            <person name="Yamada K."/>
            <person name="Nakamura Y."/>
            <person name="Ichinomiya M."/>
            <person name="Sato N."/>
            <person name="Blanc-Mathieu R."/>
            <person name="Endo H."/>
            <person name="Kuwata A."/>
            <person name="Ogata H."/>
        </authorList>
    </citation>
    <scope>NUCLEOTIDE SEQUENCE [LARGE SCALE GENOMIC DNA]</scope>
</reference>
<evidence type="ECO:0000313" key="8">
    <source>
        <dbReference type="EMBL" id="GMI35605.1"/>
    </source>
</evidence>
<feature type="non-terminal residue" evidence="8">
    <location>
        <position position="912"/>
    </location>
</feature>
<evidence type="ECO:0000313" key="9">
    <source>
        <dbReference type="Proteomes" id="UP001165060"/>
    </source>
</evidence>
<keyword evidence="2 5" id="KW-0812">Transmembrane</keyword>
<dbReference type="InterPro" id="IPR006202">
    <property type="entry name" value="Neur_chan_lig-bd"/>
</dbReference>
<dbReference type="Pfam" id="PF02931">
    <property type="entry name" value="Neur_chan_LBD"/>
    <property type="match status" value="1"/>
</dbReference>
<name>A0ABQ6MXJ3_9STRA</name>
<dbReference type="PANTHER" id="PTHR18945">
    <property type="entry name" value="NEUROTRANSMITTER GATED ION CHANNEL"/>
    <property type="match status" value="1"/>
</dbReference>
<dbReference type="Gene3D" id="1.20.58.390">
    <property type="entry name" value="Neurotransmitter-gated ion-channel transmembrane domain"/>
    <property type="match status" value="1"/>
</dbReference>
<protein>
    <submittedName>
        <fullName evidence="8">Uncharacterized protein</fullName>
    </submittedName>
</protein>
<evidence type="ECO:0000256" key="3">
    <source>
        <dbReference type="ARBA" id="ARBA00022989"/>
    </source>
</evidence>
<dbReference type="Proteomes" id="UP001165060">
    <property type="component" value="Unassembled WGS sequence"/>
</dbReference>
<dbReference type="Gene3D" id="2.70.170.10">
    <property type="entry name" value="Neurotransmitter-gated ion-channel ligand-binding domain"/>
    <property type="match status" value="1"/>
</dbReference>
<evidence type="ECO:0000256" key="1">
    <source>
        <dbReference type="ARBA" id="ARBA00004141"/>
    </source>
</evidence>
<feature type="transmembrane region" description="Helical" evidence="5">
    <location>
        <begin position="798"/>
        <end position="820"/>
    </location>
</feature>
<dbReference type="InterPro" id="IPR013057">
    <property type="entry name" value="AA_transpt_TM"/>
</dbReference>
<dbReference type="InterPro" id="IPR038050">
    <property type="entry name" value="Neuro_actylchol_rec"/>
</dbReference>
<dbReference type="InterPro" id="IPR036719">
    <property type="entry name" value="Neuro-gated_channel_TM_sf"/>
</dbReference>
<feature type="transmembrane region" description="Helical" evidence="5">
    <location>
        <begin position="764"/>
        <end position="786"/>
    </location>
</feature>
<evidence type="ECO:0000259" key="7">
    <source>
        <dbReference type="Pfam" id="PF02931"/>
    </source>
</evidence>
<gene>
    <name evidence="8" type="ORF">TeGR_g15030</name>
</gene>
<comment type="caution">
    <text evidence="8">The sequence shown here is derived from an EMBL/GenBank/DDBJ whole genome shotgun (WGS) entry which is preliminary data.</text>
</comment>